<dbReference type="PANTHER" id="PTHR43575:SF1">
    <property type="entry name" value="PROTEIN ABCI7, CHLOROPLASTIC"/>
    <property type="match status" value="1"/>
</dbReference>
<dbReference type="InterPro" id="IPR000825">
    <property type="entry name" value="SUF_FeS_clus_asmbl_SufBD_core"/>
</dbReference>
<accession>A0A2A2EZG9</accession>
<dbReference type="OrthoDB" id="9768262at2"/>
<dbReference type="EMBL" id="NSKD01000008">
    <property type="protein sequence ID" value="PAU77864.1"/>
    <property type="molecule type" value="Genomic_DNA"/>
</dbReference>
<comment type="caution">
    <text evidence="3">The sequence shown here is derived from an EMBL/GenBank/DDBJ whole genome shotgun (WGS) entry which is preliminary data.</text>
</comment>
<dbReference type="Proteomes" id="UP000218896">
    <property type="component" value="Unassembled WGS sequence"/>
</dbReference>
<dbReference type="SUPFAM" id="SSF101960">
    <property type="entry name" value="Stabilizer of iron transporter SufD"/>
    <property type="match status" value="1"/>
</dbReference>
<feature type="domain" description="SUF system FeS cluster assembly SufBD core" evidence="2">
    <location>
        <begin position="173"/>
        <end position="401"/>
    </location>
</feature>
<evidence type="ECO:0000313" key="3">
    <source>
        <dbReference type="EMBL" id="PAU77864.1"/>
    </source>
</evidence>
<sequence>MTLAHKTPLTPLDDAFTPEGGKQLPAPLKSLRDIRSKAITGMALPNRRTENWKYSSRYLKLDPELAPQTQATGDADYRSVEGVYRLVIRNGLVDLESSALPTGDGIDIRRFADLDDVTAQSVARKLDTTLDHGTTQLAALNTARLEDGVLIRLSADTSVDQPVYIQYVTDAGASGSNYPRVMVEAGQGSKMTLVEEYISNGDQPVLVDSVSELLLDDSANITYIRLCMDPANVRHIGATGVKVGANARFDSHCIGFGGDLRRHDLQVRLEGQGGYARLNGIALTQDRQHYDNHTAIDHVVPNCDSDENYRCLAADRSHAIFNGRIHIHPDAQQSHADMNNKNLLLSTNAEIDTKPELEIYADDVTCAHGATVGQLDEGSLFYLTSRGIDRDTAATMLSMAFVHELVGQVPLEDIREAVNTRLTDFIEASFRRAAE</sequence>
<name>A0A2A2EZG9_9GAMM</name>
<dbReference type="AlphaFoldDB" id="A0A2A2EZG9"/>
<evidence type="ECO:0000256" key="1">
    <source>
        <dbReference type="SAM" id="MobiDB-lite"/>
    </source>
</evidence>
<dbReference type="GO" id="GO:0016226">
    <property type="term" value="P:iron-sulfur cluster assembly"/>
    <property type="evidence" value="ECO:0007669"/>
    <property type="project" value="InterPro"/>
</dbReference>
<protein>
    <submittedName>
        <fullName evidence="3">Fe-S cluster assembly protein SufD</fullName>
    </submittedName>
</protein>
<dbReference type="Pfam" id="PF01458">
    <property type="entry name" value="SUFBD_core"/>
    <property type="match status" value="1"/>
</dbReference>
<dbReference type="RefSeq" id="WP_095618429.1">
    <property type="nucleotide sequence ID" value="NZ_NSKD01000008.1"/>
</dbReference>
<feature type="region of interest" description="Disordered" evidence="1">
    <location>
        <begin position="1"/>
        <end position="26"/>
    </location>
</feature>
<evidence type="ECO:0000259" key="2">
    <source>
        <dbReference type="Pfam" id="PF01458"/>
    </source>
</evidence>
<reference evidence="3 4" key="1">
    <citation type="submission" date="2017-08" db="EMBL/GenBank/DDBJ databases">
        <title>Halovibrio sewagensis sp. nov., isolated from wastewater of high salinity.</title>
        <authorList>
            <person name="Dong X."/>
            <person name="Zhang G."/>
        </authorList>
    </citation>
    <scope>NUCLEOTIDE SEQUENCE [LARGE SCALE GENOMIC DNA]</scope>
    <source>
        <strain evidence="3 4">YL5-2</strain>
    </source>
</reference>
<dbReference type="NCBIfam" id="TIGR01981">
    <property type="entry name" value="sufD"/>
    <property type="match status" value="1"/>
</dbReference>
<dbReference type="InterPro" id="IPR011542">
    <property type="entry name" value="SUF_FeS_clus_asmbl_SufD"/>
</dbReference>
<dbReference type="PANTHER" id="PTHR43575">
    <property type="entry name" value="PROTEIN ABCI7, CHLOROPLASTIC"/>
    <property type="match status" value="1"/>
</dbReference>
<keyword evidence="4" id="KW-1185">Reference proteome</keyword>
<gene>
    <name evidence="3" type="primary">sufD</name>
    <name evidence="3" type="ORF">CK501_14335</name>
</gene>
<proteinExistence type="predicted"/>
<dbReference type="InterPro" id="IPR037284">
    <property type="entry name" value="SUF_FeS_clus_asmbl_SufBD_sf"/>
</dbReference>
<organism evidence="3 4">
    <name type="scientific">Halovibrio salipaludis</name>
    <dbReference type="NCBI Taxonomy" id="2032626"/>
    <lineage>
        <taxon>Bacteria</taxon>
        <taxon>Pseudomonadati</taxon>
        <taxon>Pseudomonadota</taxon>
        <taxon>Gammaproteobacteria</taxon>
        <taxon>Oceanospirillales</taxon>
        <taxon>Halomonadaceae</taxon>
        <taxon>Halovibrio</taxon>
    </lineage>
</organism>
<dbReference type="InterPro" id="IPR055346">
    <property type="entry name" value="Fe-S_cluster_assembly_SufBD"/>
</dbReference>
<evidence type="ECO:0000313" key="4">
    <source>
        <dbReference type="Proteomes" id="UP000218896"/>
    </source>
</evidence>